<evidence type="ECO:0000313" key="6">
    <source>
        <dbReference type="EMBL" id="KAI9261425.1"/>
    </source>
</evidence>
<proteinExistence type="predicted"/>
<dbReference type="AlphaFoldDB" id="A0AAD5K8F8"/>
<dbReference type="GO" id="GO:0071949">
    <property type="term" value="F:FAD binding"/>
    <property type="evidence" value="ECO:0007669"/>
    <property type="project" value="InterPro"/>
</dbReference>
<name>A0AAD5K8F8_9FUNG</name>
<dbReference type="SUPFAM" id="SSF51905">
    <property type="entry name" value="FAD/NAD(P)-binding domain"/>
    <property type="match status" value="1"/>
</dbReference>
<keyword evidence="7" id="KW-1185">Reference proteome</keyword>
<dbReference type="Gene3D" id="3.50.50.60">
    <property type="entry name" value="FAD/NAD(P)-binding domain"/>
    <property type="match status" value="1"/>
</dbReference>
<evidence type="ECO:0000256" key="3">
    <source>
        <dbReference type="ARBA" id="ARBA00022827"/>
    </source>
</evidence>
<dbReference type="PRINTS" id="PR00420">
    <property type="entry name" value="RNGMNOXGNASE"/>
</dbReference>
<accession>A0AAD5K8F8</accession>
<reference evidence="6" key="1">
    <citation type="journal article" date="2022" name="IScience">
        <title>Evolution of zygomycete secretomes and the origins of terrestrial fungal ecologies.</title>
        <authorList>
            <person name="Chang Y."/>
            <person name="Wang Y."/>
            <person name="Mondo S."/>
            <person name="Ahrendt S."/>
            <person name="Andreopoulos W."/>
            <person name="Barry K."/>
            <person name="Beard J."/>
            <person name="Benny G.L."/>
            <person name="Blankenship S."/>
            <person name="Bonito G."/>
            <person name="Cuomo C."/>
            <person name="Desiro A."/>
            <person name="Gervers K.A."/>
            <person name="Hundley H."/>
            <person name="Kuo A."/>
            <person name="LaButti K."/>
            <person name="Lang B.F."/>
            <person name="Lipzen A."/>
            <person name="O'Donnell K."/>
            <person name="Pangilinan J."/>
            <person name="Reynolds N."/>
            <person name="Sandor L."/>
            <person name="Smith M.E."/>
            <person name="Tsang A."/>
            <person name="Grigoriev I.V."/>
            <person name="Stajich J.E."/>
            <person name="Spatafora J.W."/>
        </authorList>
    </citation>
    <scope>NUCLEOTIDE SEQUENCE</scope>
    <source>
        <strain evidence="6">RSA 2281</strain>
    </source>
</reference>
<evidence type="ECO:0000259" key="5">
    <source>
        <dbReference type="Pfam" id="PF01494"/>
    </source>
</evidence>
<dbReference type="EMBL" id="JAIXMP010000015">
    <property type="protein sequence ID" value="KAI9261425.1"/>
    <property type="molecule type" value="Genomic_DNA"/>
</dbReference>
<dbReference type="Gene3D" id="3.30.70.2450">
    <property type="match status" value="1"/>
</dbReference>
<dbReference type="PANTHER" id="PTHR43004:SF19">
    <property type="entry name" value="BINDING MONOOXYGENASE, PUTATIVE (JCVI)-RELATED"/>
    <property type="match status" value="1"/>
</dbReference>
<dbReference type="GO" id="GO:0016709">
    <property type="term" value="F:oxidoreductase activity, acting on paired donors, with incorporation or reduction of molecular oxygen, NAD(P)H as one donor, and incorporation of one atom of oxygen"/>
    <property type="evidence" value="ECO:0007669"/>
    <property type="project" value="UniProtKB-ARBA"/>
</dbReference>
<keyword evidence="3" id="KW-0274">FAD</keyword>
<comment type="cofactor">
    <cofactor evidence="1">
        <name>FAD</name>
        <dbReference type="ChEBI" id="CHEBI:57692"/>
    </cofactor>
</comment>
<keyword evidence="4" id="KW-0560">Oxidoreductase</keyword>
<dbReference type="PANTHER" id="PTHR43004">
    <property type="entry name" value="TRK SYSTEM POTASSIUM UPTAKE PROTEIN"/>
    <property type="match status" value="1"/>
</dbReference>
<keyword evidence="2" id="KW-0285">Flavoprotein</keyword>
<sequence length="611" mass="68576">MSTISKKTQPQEIEVDVFIAGAGPVGLFFAYEMIQLGHSIFICDPKNGPTTQSRAVLLTPRTMEVMENHNLAHHFLKEEAVVVQGVQMHVKGSRVGTLDVIGDTSFPQMTCISQEITEAVLIRLVGTDRIAWHTKLVDYSQDDSQIEAVVVHTETGVETKVQAKYIIGADGSHSTVRKKNGDWKFVGYSMATRFGMGDVALGGNDTSKIWTTRANGFLHTDGMCGVIPIGKRNDRAYYRVVGNLGPYEVDKSDRTTHGIVQEEHQFTLEQLQELMDKRIEKLDLVAEDPIWLTEFRINERLANGFRRKRAFLIGDAAHCHSPVGGQGLNLGFQDVDNLGWKLSLVLKGLSSDDEKLLDSYTIEREPIVAATLQTTGSATRFSLTKGPLLATVGYVLTGALSFDYLKNSIVTTMMQIQVQLPKESALLQQNDRRNTLIAPGKFMPETAVLRKRVMTNKLERCTLHQVLATDTTTQHAVLWICSRPSRFPSHPLTETFWTKFFDSKILSATIRPIIIESTWNVQICRSPDYVQQEQQHIAETAFWSEDHWDVYDSISKRIGLAEHMYDKPETPAAIVIVRPDLYIAYSNLVHSAKDIDNAFDFLDGYLKKEVV</sequence>
<gene>
    <name evidence="6" type="ORF">BDA99DRAFT_537814</name>
</gene>
<dbReference type="InterPro" id="IPR002938">
    <property type="entry name" value="FAD-bd"/>
</dbReference>
<dbReference type="InterPro" id="IPR050641">
    <property type="entry name" value="RIFMO-like"/>
</dbReference>
<dbReference type="Proteomes" id="UP001209540">
    <property type="component" value="Unassembled WGS sequence"/>
</dbReference>
<evidence type="ECO:0000256" key="1">
    <source>
        <dbReference type="ARBA" id="ARBA00001974"/>
    </source>
</evidence>
<organism evidence="6 7">
    <name type="scientific">Phascolomyces articulosus</name>
    <dbReference type="NCBI Taxonomy" id="60185"/>
    <lineage>
        <taxon>Eukaryota</taxon>
        <taxon>Fungi</taxon>
        <taxon>Fungi incertae sedis</taxon>
        <taxon>Mucoromycota</taxon>
        <taxon>Mucoromycotina</taxon>
        <taxon>Mucoromycetes</taxon>
        <taxon>Mucorales</taxon>
        <taxon>Lichtheimiaceae</taxon>
        <taxon>Phascolomyces</taxon>
    </lineage>
</organism>
<comment type="caution">
    <text evidence="6">The sequence shown here is derived from an EMBL/GenBank/DDBJ whole genome shotgun (WGS) entry which is preliminary data.</text>
</comment>
<evidence type="ECO:0000313" key="7">
    <source>
        <dbReference type="Proteomes" id="UP001209540"/>
    </source>
</evidence>
<dbReference type="InterPro" id="IPR036188">
    <property type="entry name" value="FAD/NAD-bd_sf"/>
</dbReference>
<evidence type="ECO:0000256" key="4">
    <source>
        <dbReference type="ARBA" id="ARBA00023002"/>
    </source>
</evidence>
<evidence type="ECO:0000256" key="2">
    <source>
        <dbReference type="ARBA" id="ARBA00022630"/>
    </source>
</evidence>
<dbReference type="Pfam" id="PF01494">
    <property type="entry name" value="FAD_binding_3"/>
    <property type="match status" value="1"/>
</dbReference>
<protein>
    <submittedName>
        <fullName evidence="6">FAD binding domain-containing protein</fullName>
    </submittedName>
</protein>
<reference evidence="6" key="2">
    <citation type="submission" date="2023-02" db="EMBL/GenBank/DDBJ databases">
        <authorList>
            <consortium name="DOE Joint Genome Institute"/>
            <person name="Mondo S.J."/>
            <person name="Chang Y."/>
            <person name="Wang Y."/>
            <person name="Ahrendt S."/>
            <person name="Andreopoulos W."/>
            <person name="Barry K."/>
            <person name="Beard J."/>
            <person name="Benny G.L."/>
            <person name="Blankenship S."/>
            <person name="Bonito G."/>
            <person name="Cuomo C."/>
            <person name="Desiro A."/>
            <person name="Gervers K.A."/>
            <person name="Hundley H."/>
            <person name="Kuo A."/>
            <person name="LaButti K."/>
            <person name="Lang B.F."/>
            <person name="Lipzen A."/>
            <person name="O'Donnell K."/>
            <person name="Pangilinan J."/>
            <person name="Reynolds N."/>
            <person name="Sandor L."/>
            <person name="Smith M.W."/>
            <person name="Tsang A."/>
            <person name="Grigoriev I.V."/>
            <person name="Stajich J.E."/>
            <person name="Spatafora J.W."/>
        </authorList>
    </citation>
    <scope>NUCLEOTIDE SEQUENCE</scope>
    <source>
        <strain evidence="6">RSA 2281</strain>
    </source>
</reference>
<feature type="domain" description="FAD-binding" evidence="5">
    <location>
        <begin position="14"/>
        <end position="374"/>
    </location>
</feature>